<proteinExistence type="predicted"/>
<dbReference type="Pfam" id="PF00266">
    <property type="entry name" value="Aminotran_5"/>
    <property type="match status" value="1"/>
</dbReference>
<reference evidence="2 3" key="1">
    <citation type="submission" date="2023-06" db="EMBL/GenBank/DDBJ databases">
        <title>Black Yeasts Isolated from many extreme environments.</title>
        <authorList>
            <person name="Coleine C."/>
            <person name="Stajich J.E."/>
            <person name="Selbmann L."/>
        </authorList>
    </citation>
    <scope>NUCLEOTIDE SEQUENCE [LARGE SCALE GENOMIC DNA]</scope>
    <source>
        <strain evidence="2 3">CCFEE 5887</strain>
    </source>
</reference>
<accession>A0AAV9PYM8</accession>
<dbReference type="Gene3D" id="3.90.1150.10">
    <property type="entry name" value="Aspartate Aminotransferase, domain 1"/>
    <property type="match status" value="1"/>
</dbReference>
<dbReference type="GO" id="GO:0043545">
    <property type="term" value="P:molybdopterin cofactor metabolic process"/>
    <property type="evidence" value="ECO:0007669"/>
    <property type="project" value="TreeGrafter"/>
</dbReference>
<evidence type="ECO:0000259" key="1">
    <source>
        <dbReference type="PROSITE" id="PS00028"/>
    </source>
</evidence>
<protein>
    <recommendedName>
        <fullName evidence="1">C2H2-type domain-containing protein</fullName>
    </recommendedName>
</protein>
<sequence length="714" mass="79282">MAFSNERYNALIEAIRPIQYPSLLKTTYLDHAGTTIYAKSLIDAYHQDLTSNLYGNPHSESPASWLATKRVEDARLAVLGYFKANPDDFDVVFTANATAAIKLVSDCFRDQGFWYGYHKDCHNSLVGVREVATAGSRCFTSSVEVEEWIEQGPSLSSPGLKLFAYPAQSNMTGYRPPYHWCRQVADRESQQSTFVLLDAASYLTSARLDLSNADHAPDFVAMSFYKIFGYPDLGALLVKKTARSTLAQRRYFAGGTVDMVTVIGGDFHAFKRSNIHDFLEDGTVPFHNIVALKHAISLHARLFGSGNDISRHTAYLSKLGYDELSPLRHANGQEVIEVHRDPQATYGDPTTQGPIMAFSVKHSDGTVLGRSHFEELAIECGLQLRTGGVCNPGGIASMLQLKKWELRRNFEEGARCGDGFDTIGAKPTGIIRISLGPMSTQGDVIRFAEFVKMFFVDKGVQSPPSSPLAGTGISPVEGCPVLPVHPSEQAAYQVWDRRWCVIEEKSGSPVKDIEHLKAEIDVHTEELILSRLESRLALSLWDVPEAPDKQLSTPAKRIYDIYDNPSVNTWLSEQLGFRCILAHYRLEDPALSPEATTCAVLWCAQKCADKDDLRDHYKSHAQTFMDAHPFIITGNIARPHRDGSRSIRFKDLFKRTGARSSTRTSVALAEKQIPTPVERLSGQNTSQVSLPSVFAKVHFWKIPQVTVTSVGHVH</sequence>
<dbReference type="GO" id="GO:0008265">
    <property type="term" value="F:molybdenum cofactor sulfurtransferase activity"/>
    <property type="evidence" value="ECO:0007669"/>
    <property type="project" value="TreeGrafter"/>
</dbReference>
<dbReference type="Proteomes" id="UP001345827">
    <property type="component" value="Unassembled WGS sequence"/>
</dbReference>
<dbReference type="Gene3D" id="3.40.640.10">
    <property type="entry name" value="Type I PLP-dependent aspartate aminotransferase-like (Major domain)"/>
    <property type="match status" value="1"/>
</dbReference>
<organism evidence="2 3">
    <name type="scientific">Vermiconidia calcicola</name>
    <dbReference type="NCBI Taxonomy" id="1690605"/>
    <lineage>
        <taxon>Eukaryota</taxon>
        <taxon>Fungi</taxon>
        <taxon>Dikarya</taxon>
        <taxon>Ascomycota</taxon>
        <taxon>Pezizomycotina</taxon>
        <taxon>Dothideomycetes</taxon>
        <taxon>Dothideomycetidae</taxon>
        <taxon>Mycosphaerellales</taxon>
        <taxon>Extremaceae</taxon>
        <taxon>Vermiconidia</taxon>
    </lineage>
</organism>
<dbReference type="InterPro" id="IPR015421">
    <property type="entry name" value="PyrdxlP-dep_Trfase_major"/>
</dbReference>
<comment type="caution">
    <text evidence="2">The sequence shown here is derived from an EMBL/GenBank/DDBJ whole genome shotgun (WGS) entry which is preliminary data.</text>
</comment>
<evidence type="ECO:0000313" key="2">
    <source>
        <dbReference type="EMBL" id="KAK5530861.1"/>
    </source>
</evidence>
<keyword evidence="3" id="KW-1185">Reference proteome</keyword>
<dbReference type="InterPro" id="IPR000192">
    <property type="entry name" value="Aminotrans_V_dom"/>
</dbReference>
<gene>
    <name evidence="2" type="ORF">LTR25_008718</name>
</gene>
<dbReference type="PROSITE" id="PS00028">
    <property type="entry name" value="ZINC_FINGER_C2H2_1"/>
    <property type="match status" value="1"/>
</dbReference>
<dbReference type="SUPFAM" id="SSF53383">
    <property type="entry name" value="PLP-dependent transferases"/>
    <property type="match status" value="1"/>
</dbReference>
<dbReference type="PANTHER" id="PTHR14237:SF80">
    <property type="entry name" value="MOLYBDENUM COFACTOR SULFURASE"/>
    <property type="match status" value="1"/>
</dbReference>
<evidence type="ECO:0000313" key="3">
    <source>
        <dbReference type="Proteomes" id="UP001345827"/>
    </source>
</evidence>
<feature type="domain" description="C2H2-type" evidence="1">
    <location>
        <begin position="598"/>
        <end position="620"/>
    </location>
</feature>
<name>A0AAV9PYM8_9PEZI</name>
<dbReference type="InterPro" id="IPR013087">
    <property type="entry name" value="Znf_C2H2_type"/>
</dbReference>
<dbReference type="PANTHER" id="PTHR14237">
    <property type="entry name" value="MOLYBDOPTERIN COFACTOR SULFURASE MOSC"/>
    <property type="match status" value="1"/>
</dbReference>
<dbReference type="InterPro" id="IPR015424">
    <property type="entry name" value="PyrdxlP-dep_Trfase"/>
</dbReference>
<dbReference type="AlphaFoldDB" id="A0AAV9PYM8"/>
<dbReference type="EMBL" id="JAXLQG010000018">
    <property type="protein sequence ID" value="KAK5530861.1"/>
    <property type="molecule type" value="Genomic_DNA"/>
</dbReference>
<dbReference type="InterPro" id="IPR015422">
    <property type="entry name" value="PyrdxlP-dep_Trfase_small"/>
</dbReference>